<sequence>MRFDKIFFVIVLQTVCTAIAVILHYTFLVVFFLMLAEGIMITYLVLSPFRKRRIVVPLIIAAYGTLF</sequence>
<dbReference type="InterPro" id="IPR000832">
    <property type="entry name" value="GPCR_2_secretin-like"/>
</dbReference>
<comment type="caution">
    <text evidence="6">The sequence shown here is derived from an EMBL/GenBank/DDBJ whole genome shotgun (WGS) entry which is preliminary data.</text>
</comment>
<dbReference type="Gene3D" id="1.20.1070.10">
    <property type="entry name" value="Rhodopsin 7-helix transmembrane proteins"/>
    <property type="match status" value="1"/>
</dbReference>
<name>A0A9D4CJ05_DREPO</name>
<feature type="transmembrane region" description="Helical" evidence="5">
    <location>
        <begin position="28"/>
        <end position="46"/>
    </location>
</feature>
<keyword evidence="7" id="KW-1185">Reference proteome</keyword>
<dbReference type="AlphaFoldDB" id="A0A9D4CJ05"/>
<comment type="subcellular location">
    <subcellularLocation>
        <location evidence="1">Membrane</location>
        <topology evidence="1">Multi-pass membrane protein</topology>
    </subcellularLocation>
</comment>
<dbReference type="Pfam" id="PF00002">
    <property type="entry name" value="7tm_2"/>
    <property type="match status" value="1"/>
</dbReference>
<dbReference type="EMBL" id="JAIWYP010000012">
    <property type="protein sequence ID" value="KAH3725822.1"/>
    <property type="molecule type" value="Genomic_DNA"/>
</dbReference>
<reference evidence="6" key="2">
    <citation type="submission" date="2020-11" db="EMBL/GenBank/DDBJ databases">
        <authorList>
            <person name="McCartney M.A."/>
            <person name="Auch B."/>
            <person name="Kono T."/>
            <person name="Mallez S."/>
            <person name="Becker A."/>
            <person name="Gohl D.M."/>
            <person name="Silverstein K.A.T."/>
            <person name="Koren S."/>
            <person name="Bechman K.B."/>
            <person name="Herman A."/>
            <person name="Abrahante J.E."/>
            <person name="Garbe J."/>
        </authorList>
    </citation>
    <scope>NUCLEOTIDE SEQUENCE</scope>
    <source>
        <strain evidence="6">Duluth1</strain>
        <tissue evidence="6">Whole animal</tissue>
    </source>
</reference>
<reference evidence="6" key="1">
    <citation type="journal article" date="2019" name="bioRxiv">
        <title>The Genome of the Zebra Mussel, Dreissena polymorpha: A Resource for Invasive Species Research.</title>
        <authorList>
            <person name="McCartney M.A."/>
            <person name="Auch B."/>
            <person name="Kono T."/>
            <person name="Mallez S."/>
            <person name="Zhang Y."/>
            <person name="Obille A."/>
            <person name="Becker A."/>
            <person name="Abrahante J.E."/>
            <person name="Garbe J."/>
            <person name="Badalamenti J.P."/>
            <person name="Herman A."/>
            <person name="Mangelson H."/>
            <person name="Liachko I."/>
            <person name="Sullivan S."/>
            <person name="Sone E.D."/>
            <person name="Koren S."/>
            <person name="Silverstein K.A.T."/>
            <person name="Beckman K.B."/>
            <person name="Gohl D.M."/>
        </authorList>
    </citation>
    <scope>NUCLEOTIDE SEQUENCE</scope>
    <source>
        <strain evidence="6">Duluth1</strain>
        <tissue evidence="6">Whole animal</tissue>
    </source>
</reference>
<accession>A0A9D4CJ05</accession>
<evidence type="ECO:0000313" key="7">
    <source>
        <dbReference type="Proteomes" id="UP000828390"/>
    </source>
</evidence>
<dbReference type="GO" id="GO:0004930">
    <property type="term" value="F:G protein-coupled receptor activity"/>
    <property type="evidence" value="ECO:0007669"/>
    <property type="project" value="InterPro"/>
</dbReference>
<evidence type="ECO:0000256" key="5">
    <source>
        <dbReference type="SAM" id="Phobius"/>
    </source>
</evidence>
<evidence type="ECO:0000256" key="4">
    <source>
        <dbReference type="ARBA" id="ARBA00023136"/>
    </source>
</evidence>
<evidence type="ECO:0000313" key="6">
    <source>
        <dbReference type="EMBL" id="KAH3725822.1"/>
    </source>
</evidence>
<gene>
    <name evidence="6" type="ORF">DPMN_051671</name>
</gene>
<keyword evidence="3 5" id="KW-1133">Transmembrane helix</keyword>
<keyword evidence="4 5" id="KW-0472">Membrane</keyword>
<organism evidence="6 7">
    <name type="scientific">Dreissena polymorpha</name>
    <name type="common">Zebra mussel</name>
    <name type="synonym">Mytilus polymorpha</name>
    <dbReference type="NCBI Taxonomy" id="45954"/>
    <lineage>
        <taxon>Eukaryota</taxon>
        <taxon>Metazoa</taxon>
        <taxon>Spiralia</taxon>
        <taxon>Lophotrochozoa</taxon>
        <taxon>Mollusca</taxon>
        <taxon>Bivalvia</taxon>
        <taxon>Autobranchia</taxon>
        <taxon>Heteroconchia</taxon>
        <taxon>Euheterodonta</taxon>
        <taxon>Imparidentia</taxon>
        <taxon>Neoheterodontei</taxon>
        <taxon>Myida</taxon>
        <taxon>Dreissenoidea</taxon>
        <taxon>Dreissenidae</taxon>
        <taxon>Dreissena</taxon>
    </lineage>
</organism>
<protein>
    <submittedName>
        <fullName evidence="6">Uncharacterized protein</fullName>
    </submittedName>
</protein>
<keyword evidence="2 5" id="KW-0812">Transmembrane</keyword>
<dbReference type="GO" id="GO:0016020">
    <property type="term" value="C:membrane"/>
    <property type="evidence" value="ECO:0007669"/>
    <property type="project" value="UniProtKB-SubCell"/>
</dbReference>
<evidence type="ECO:0000256" key="3">
    <source>
        <dbReference type="ARBA" id="ARBA00022989"/>
    </source>
</evidence>
<dbReference type="Proteomes" id="UP000828390">
    <property type="component" value="Unassembled WGS sequence"/>
</dbReference>
<proteinExistence type="predicted"/>
<evidence type="ECO:0000256" key="1">
    <source>
        <dbReference type="ARBA" id="ARBA00004141"/>
    </source>
</evidence>
<evidence type="ECO:0000256" key="2">
    <source>
        <dbReference type="ARBA" id="ARBA00022692"/>
    </source>
</evidence>